<evidence type="ECO:0000313" key="2">
    <source>
        <dbReference type="EMBL" id="KAK0135495.1"/>
    </source>
</evidence>
<keyword evidence="3" id="KW-1185">Reference proteome</keyword>
<dbReference type="Gene3D" id="1.20.1250.10">
    <property type="match status" value="1"/>
</dbReference>
<dbReference type="PANTHER" id="PTHR10560">
    <property type="entry name" value="THROMBOPOIETIN"/>
    <property type="match status" value="1"/>
</dbReference>
<protein>
    <recommendedName>
        <fullName evidence="4">Ciliary neurotrophic factor</fullName>
    </recommendedName>
</protein>
<dbReference type="GO" id="GO:0008283">
    <property type="term" value="P:cell population proliferation"/>
    <property type="evidence" value="ECO:0007669"/>
    <property type="project" value="InterPro"/>
</dbReference>
<dbReference type="InterPro" id="IPR003978">
    <property type="entry name" value="Thrombopoietin"/>
</dbReference>
<sequence>MRESACGERVATRPRPALLVLLLVLMVVCEVGRAESRPVDFVCNRGSRRRAMHTVAEMETELHQEKRADIIASLGLLSEDMQAARPLTPPGCVSALLQRLEHSITNYQHILTHLELSGAAESPLNSCSPRSTTSLSTVLWAYSRLITGKLEWLVVTLEDRCRPAP</sequence>
<gene>
    <name evidence="2" type="ORF">N1851_028645</name>
</gene>
<proteinExistence type="predicted"/>
<dbReference type="AlphaFoldDB" id="A0AA47M8C8"/>
<evidence type="ECO:0008006" key="4">
    <source>
        <dbReference type="Google" id="ProtNLM"/>
    </source>
</evidence>
<feature type="chain" id="PRO_5041328782" description="Ciliary neurotrophic factor" evidence="1">
    <location>
        <begin position="37"/>
        <end position="165"/>
    </location>
</feature>
<keyword evidence="1" id="KW-0732">Signal</keyword>
<dbReference type="EMBL" id="JAOPHQ010005422">
    <property type="protein sequence ID" value="KAK0135495.1"/>
    <property type="molecule type" value="Genomic_DNA"/>
</dbReference>
<dbReference type="PANTHER" id="PTHR10560:SF0">
    <property type="entry name" value="THROMBOPOIETIN"/>
    <property type="match status" value="1"/>
</dbReference>
<accession>A0AA47M8C8</accession>
<evidence type="ECO:0000256" key="1">
    <source>
        <dbReference type="SAM" id="SignalP"/>
    </source>
</evidence>
<dbReference type="Proteomes" id="UP001174136">
    <property type="component" value="Unassembled WGS sequence"/>
</dbReference>
<feature type="signal peptide" evidence="1">
    <location>
        <begin position="1"/>
        <end position="36"/>
    </location>
</feature>
<organism evidence="2 3">
    <name type="scientific">Merluccius polli</name>
    <name type="common">Benguela hake</name>
    <name type="synonym">Merluccius cadenati</name>
    <dbReference type="NCBI Taxonomy" id="89951"/>
    <lineage>
        <taxon>Eukaryota</taxon>
        <taxon>Metazoa</taxon>
        <taxon>Chordata</taxon>
        <taxon>Craniata</taxon>
        <taxon>Vertebrata</taxon>
        <taxon>Euteleostomi</taxon>
        <taxon>Actinopterygii</taxon>
        <taxon>Neopterygii</taxon>
        <taxon>Teleostei</taxon>
        <taxon>Neoteleostei</taxon>
        <taxon>Acanthomorphata</taxon>
        <taxon>Zeiogadaria</taxon>
        <taxon>Gadariae</taxon>
        <taxon>Gadiformes</taxon>
        <taxon>Gadoidei</taxon>
        <taxon>Merlucciidae</taxon>
        <taxon>Merluccius</taxon>
    </lineage>
</organism>
<evidence type="ECO:0000313" key="3">
    <source>
        <dbReference type="Proteomes" id="UP001174136"/>
    </source>
</evidence>
<reference evidence="2" key="1">
    <citation type="journal article" date="2023" name="Front. Mar. Sci.">
        <title>A new Merluccius polli reference genome to investigate the effects of global change in West African waters.</title>
        <authorList>
            <person name="Mateo J.L."/>
            <person name="Blanco-Fernandez C."/>
            <person name="Garcia-Vazquez E."/>
            <person name="Machado-Schiaffino G."/>
        </authorList>
    </citation>
    <scope>NUCLEOTIDE SEQUENCE</scope>
    <source>
        <strain evidence="2">C29</strain>
        <tissue evidence="2">Fin</tissue>
    </source>
</reference>
<comment type="caution">
    <text evidence="2">The sequence shown here is derived from an EMBL/GenBank/DDBJ whole genome shotgun (WGS) entry which is preliminary data.</text>
</comment>
<name>A0AA47M8C8_MERPO</name>
<dbReference type="InterPro" id="IPR009079">
    <property type="entry name" value="4_helix_cytokine-like_core"/>
</dbReference>
<dbReference type="GO" id="GO:0005576">
    <property type="term" value="C:extracellular region"/>
    <property type="evidence" value="ECO:0007669"/>
    <property type="project" value="InterPro"/>
</dbReference>
<dbReference type="GO" id="GO:0005125">
    <property type="term" value="F:cytokine activity"/>
    <property type="evidence" value="ECO:0007669"/>
    <property type="project" value="InterPro"/>
</dbReference>